<dbReference type="AlphaFoldDB" id="A0A7K0BR09"/>
<gene>
    <name evidence="3" type="ORF">ACRB68_12150</name>
</gene>
<evidence type="ECO:0000313" key="4">
    <source>
        <dbReference type="Proteomes" id="UP000487268"/>
    </source>
</evidence>
<feature type="region of interest" description="Disordered" evidence="1">
    <location>
        <begin position="1"/>
        <end position="21"/>
    </location>
</feature>
<reference evidence="3 4" key="1">
    <citation type="submission" date="2019-10" db="EMBL/GenBank/DDBJ databases">
        <title>Actinomadura rubteroloni sp. nov. and Actinomadura macrotermitis sp. nov., isolated from the gut of fungus growing-termite Macrotermes natalensis.</title>
        <authorList>
            <person name="Benndorf R."/>
            <person name="Martin K."/>
            <person name="Kuefner M."/>
            <person name="De Beer W."/>
            <person name="Kaster A.-K."/>
            <person name="Vollmers J."/>
            <person name="Poulsen M."/>
            <person name="Beemelmanns C."/>
        </authorList>
    </citation>
    <scope>NUCLEOTIDE SEQUENCE [LARGE SCALE GENOMIC DNA]</scope>
    <source>
        <strain evidence="3 4">RB68</strain>
    </source>
</reference>
<feature type="transmembrane region" description="Helical" evidence="2">
    <location>
        <begin position="26"/>
        <end position="47"/>
    </location>
</feature>
<keyword evidence="4" id="KW-1185">Reference proteome</keyword>
<name>A0A7K0BR09_9ACTN</name>
<keyword evidence="2" id="KW-0812">Transmembrane</keyword>
<dbReference type="EMBL" id="WEGH01000001">
    <property type="protein sequence ID" value="MQY03174.1"/>
    <property type="molecule type" value="Genomic_DNA"/>
</dbReference>
<sequence>MTGEVLNDPMHQPPAATPASGSPGRLVAASLIGGAVTVALAFVLAVLSHAVSSAAGGLILVLDAARLVCAVVLGAAMAAVFLIAKAKGPAAPVAAALVALVAERAGSLTSGHLTGFSGQGIANAFRISITQYHVYTLVNWVSVLVVPVVAGGLTAVVALRRPKPAPLGRPVWAPPGQGRRP</sequence>
<feature type="transmembrane region" description="Helical" evidence="2">
    <location>
        <begin position="59"/>
        <end position="84"/>
    </location>
</feature>
<dbReference type="Proteomes" id="UP000487268">
    <property type="component" value="Unassembled WGS sequence"/>
</dbReference>
<evidence type="ECO:0000256" key="2">
    <source>
        <dbReference type="SAM" id="Phobius"/>
    </source>
</evidence>
<proteinExistence type="predicted"/>
<keyword evidence="2" id="KW-1133">Transmembrane helix</keyword>
<evidence type="ECO:0000313" key="3">
    <source>
        <dbReference type="EMBL" id="MQY03174.1"/>
    </source>
</evidence>
<comment type="caution">
    <text evidence="3">The sequence shown here is derived from an EMBL/GenBank/DDBJ whole genome shotgun (WGS) entry which is preliminary data.</text>
</comment>
<feature type="transmembrane region" description="Helical" evidence="2">
    <location>
        <begin position="137"/>
        <end position="159"/>
    </location>
</feature>
<organism evidence="3 4">
    <name type="scientific">Actinomadura macrotermitis</name>
    <dbReference type="NCBI Taxonomy" id="2585200"/>
    <lineage>
        <taxon>Bacteria</taxon>
        <taxon>Bacillati</taxon>
        <taxon>Actinomycetota</taxon>
        <taxon>Actinomycetes</taxon>
        <taxon>Streptosporangiales</taxon>
        <taxon>Thermomonosporaceae</taxon>
        <taxon>Actinomadura</taxon>
    </lineage>
</organism>
<keyword evidence="2" id="KW-0472">Membrane</keyword>
<accession>A0A7K0BR09</accession>
<protein>
    <submittedName>
        <fullName evidence="3">Uncharacterized protein</fullName>
    </submittedName>
</protein>
<evidence type="ECO:0000256" key="1">
    <source>
        <dbReference type="SAM" id="MobiDB-lite"/>
    </source>
</evidence>